<name>A0A9W7XPA2_9FUNG</name>
<dbReference type="PANTHER" id="PTHR46465:SF2">
    <property type="entry name" value="LATERAL SIGNALING TARGET PROTEIN 2 HOMOLOG"/>
    <property type="match status" value="1"/>
</dbReference>
<dbReference type="GO" id="GO:0031901">
    <property type="term" value="C:early endosome membrane"/>
    <property type="evidence" value="ECO:0007669"/>
    <property type="project" value="TreeGrafter"/>
</dbReference>
<gene>
    <name evidence="2" type="ORF">LPJ64_001289</name>
</gene>
<dbReference type="Proteomes" id="UP001145021">
    <property type="component" value="Unassembled WGS sequence"/>
</dbReference>
<comment type="caution">
    <text evidence="2">The sequence shown here is derived from an EMBL/GenBank/DDBJ whole genome shotgun (WGS) entry which is preliminary data.</text>
</comment>
<evidence type="ECO:0000313" key="2">
    <source>
        <dbReference type="EMBL" id="KAJ1647308.1"/>
    </source>
</evidence>
<evidence type="ECO:0000313" key="3">
    <source>
        <dbReference type="Proteomes" id="UP001145021"/>
    </source>
</evidence>
<keyword evidence="3" id="KW-1185">Reference proteome</keyword>
<dbReference type="InterPro" id="IPR051118">
    <property type="entry name" value="LST-2"/>
</dbReference>
<organism evidence="2 3">
    <name type="scientific">Coemansia asiatica</name>
    <dbReference type="NCBI Taxonomy" id="1052880"/>
    <lineage>
        <taxon>Eukaryota</taxon>
        <taxon>Fungi</taxon>
        <taxon>Fungi incertae sedis</taxon>
        <taxon>Zoopagomycota</taxon>
        <taxon>Kickxellomycotina</taxon>
        <taxon>Kickxellomycetes</taxon>
        <taxon>Kickxellales</taxon>
        <taxon>Kickxellaceae</taxon>
        <taxon>Coemansia</taxon>
    </lineage>
</organism>
<evidence type="ECO:0000256" key="1">
    <source>
        <dbReference type="SAM" id="MobiDB-lite"/>
    </source>
</evidence>
<feature type="compositionally biased region" description="Polar residues" evidence="1">
    <location>
        <begin position="207"/>
        <end position="227"/>
    </location>
</feature>
<accession>A0A9W7XPA2</accession>
<feature type="region of interest" description="Disordered" evidence="1">
    <location>
        <begin position="170"/>
        <end position="261"/>
    </location>
</feature>
<proteinExistence type="predicted"/>
<sequence length="1028" mass="110282">MATLPTSAAVAAQPPGLVMPAGTGNVGSNGTDSSITSSVGIHVSSRSSLAMVAADSADRLISARLGRCRQWLHPRRSIRGGPMAGCPDIYDTSIGLSSPTSMSDCLSAADDNSATPSQQQPSQTAPLSAGIQRPPLDEQGTQILHAMHGRWVGLLAQPLASSRSFASRRAHQARALNSRASALCSPSTPSPSPSPSRSTSSLAPSAQAIQGISHVSPNVSGTAATNDDQLDDDGSFVGNQLPRPRVSIDDSNGHGRGHGQTLPHVAMRLHPDDGMPPGRWACTCGNCSEAREMLQMQLHMPPQMPLSPPPPLQLLPSSLPPRASSMAFADTDYTANGSDIVAYTESSAARAGEVPSESGSVYIHEDQAVSSVAANAAAMASSAASALQQQAGMPTASAIAAIFSIGQPAQHVRAKGVSRAKRLSRRMTGLAARVLHPIKTRSRRSAAEIAAGSECSSALIDALKTETALATAIHTLSKTRSSGRSLPFRMRADRVHMAQGQLLHCIHTLFVHMVPADARRSRHYRFYLPEDDQIELDRGFSESVLFAAQALARGYQIRGTEMHTQALREPAWMLCSVWAAVRHVLHVRGSALWDNWVCISEAPEALDALRSVLHDFDDAWVRFERDLCFAYFGLGNAQVAGMMDPNEGEGDVAQEEEFSLLVVLLSETLQRCLEAGLVTAEQMETMDPLLILALPRLAILNAIACKGIEGLCFSEPEVTDTDANPDQQQQQQQQPVFWWFREYTAQCQRICSALSQWPAALVGILQTVFVAEEADVALENAEPALEKMLRAAEPETVPELGFVLPRKTIDLESIIDSPRSVRSMSFDCISSVCTPSSEYMDSIYKDHVGSARPHAKSVGEAPDFDECLAARIYAACSDINAPPLPKSPIMSVVPQKQQQQCLNPQSTSEVAFTSGELAGSLATTAVSSHLSWPIPLSPIAATISSPRVVSGIRSDALVSKDKTSIRDRDLERRAKLDACRAAAKQIYVDVCTVSDSLHSGPFARPFRVALEIVFRMNAEQEEPLETST</sequence>
<dbReference type="PANTHER" id="PTHR46465">
    <property type="entry name" value="LATERAL SIGNALING TARGET PROTEIN 2 HOMOLOG"/>
    <property type="match status" value="1"/>
</dbReference>
<dbReference type="EMBL" id="JANBOH010000033">
    <property type="protein sequence ID" value="KAJ1647308.1"/>
    <property type="molecule type" value="Genomic_DNA"/>
</dbReference>
<feature type="region of interest" description="Disordered" evidence="1">
    <location>
        <begin position="101"/>
        <end position="135"/>
    </location>
</feature>
<feature type="compositionally biased region" description="Low complexity" evidence="1">
    <location>
        <begin position="195"/>
        <end position="206"/>
    </location>
</feature>
<protein>
    <submittedName>
        <fullName evidence="2">Uncharacterized protein</fullName>
    </submittedName>
</protein>
<dbReference type="AlphaFoldDB" id="A0A9W7XPA2"/>
<feature type="compositionally biased region" description="Low complexity" evidence="1">
    <location>
        <begin position="113"/>
        <end position="129"/>
    </location>
</feature>
<reference evidence="2" key="1">
    <citation type="submission" date="2022-07" db="EMBL/GenBank/DDBJ databases">
        <title>Phylogenomic reconstructions and comparative analyses of Kickxellomycotina fungi.</title>
        <authorList>
            <person name="Reynolds N.K."/>
            <person name="Stajich J.E."/>
            <person name="Barry K."/>
            <person name="Grigoriev I.V."/>
            <person name="Crous P."/>
            <person name="Smith M.E."/>
        </authorList>
    </citation>
    <scope>NUCLEOTIDE SEQUENCE</scope>
    <source>
        <strain evidence="2">NBRC 105413</strain>
    </source>
</reference>